<dbReference type="Proteomes" id="UP000248079">
    <property type="component" value="Unassembled WGS sequence"/>
</dbReference>
<dbReference type="Gene3D" id="3.30.450.90">
    <property type="match status" value="1"/>
</dbReference>
<dbReference type="FunFam" id="3.40.50.300:FF:000398">
    <property type="entry name" value="Type IV pilus assembly ATPase PilB"/>
    <property type="match status" value="1"/>
</dbReference>
<sequence length="475" mass="53553">MDIKQQLQIPTELVQSITSEQAWHYQIVPANSNKGKKIFYSSKREDQSELQDELEILYGCNIQFTEVSEEELKNALVRYYPQNKSKGSGSSQKFSGAYEDFLPKVIGEAYGIGASDIHIEVYEEMARIRFRVDGKLVERYKISSDEYPALVNKIKIQANLDIAEKRLPQDGRILFKESVGEFDIRVSSLPTMNGEKIVLRILSKDAGKISLDYLGFSKEQLEVYLKAIKRPNGIVLISGPTGSGKTTTLYATLQLLNKEETNILTIEDPIEYTLEGINQVQLKEDIGLTFSSALRTFLRQDPDIIMLGEIRDKETAQMAIRAALTGHLVFSTIHTNSAWGTISRLVDMGVPPYLLASTINLSMAQRLVRLLCPKCKQETEVNHSIYPAGFTPPQNLATHASPVGCEHCYYTGYSGRKAIYELIPIESNVAQLIKNNELDIEKLAKHNQLKYLKDAAWQLFASQQTSIDEVYSFFI</sequence>
<dbReference type="PANTHER" id="PTHR30258">
    <property type="entry name" value="TYPE II SECRETION SYSTEM PROTEIN GSPE-RELATED"/>
    <property type="match status" value="1"/>
</dbReference>
<dbReference type="RefSeq" id="WP_110359455.1">
    <property type="nucleotide sequence ID" value="NZ_QFLI01000002.1"/>
</dbReference>
<dbReference type="InterPro" id="IPR027417">
    <property type="entry name" value="P-loop_NTPase"/>
</dbReference>
<dbReference type="Gene3D" id="3.40.50.300">
    <property type="entry name" value="P-loop containing nucleotide triphosphate hydrolases"/>
    <property type="match status" value="1"/>
</dbReference>
<dbReference type="InterPro" id="IPR001482">
    <property type="entry name" value="T2SS/T4SS_dom"/>
</dbReference>
<evidence type="ECO:0000313" key="5">
    <source>
        <dbReference type="EMBL" id="PXY01818.1"/>
    </source>
</evidence>
<dbReference type="AlphaFoldDB" id="A0A2V3ZZF9"/>
<name>A0A2V3ZZF9_9BACT</name>
<keyword evidence="2" id="KW-0547">Nucleotide-binding</keyword>
<evidence type="ECO:0000256" key="2">
    <source>
        <dbReference type="ARBA" id="ARBA00022741"/>
    </source>
</evidence>
<dbReference type="InterPro" id="IPR007831">
    <property type="entry name" value="T2SS_GspE_N"/>
</dbReference>
<dbReference type="GO" id="GO:0016887">
    <property type="term" value="F:ATP hydrolysis activity"/>
    <property type="evidence" value="ECO:0007669"/>
    <property type="project" value="TreeGrafter"/>
</dbReference>
<evidence type="ECO:0000259" key="4">
    <source>
        <dbReference type="PROSITE" id="PS00662"/>
    </source>
</evidence>
<dbReference type="SMART" id="SM00382">
    <property type="entry name" value="AAA"/>
    <property type="match status" value="1"/>
</dbReference>
<organism evidence="5 6">
    <name type="scientific">Marinifilum breve</name>
    <dbReference type="NCBI Taxonomy" id="2184082"/>
    <lineage>
        <taxon>Bacteria</taxon>
        <taxon>Pseudomonadati</taxon>
        <taxon>Bacteroidota</taxon>
        <taxon>Bacteroidia</taxon>
        <taxon>Marinilabiliales</taxon>
        <taxon>Marinifilaceae</taxon>
    </lineage>
</organism>
<comment type="similarity">
    <text evidence="1">Belongs to the GSP E family.</text>
</comment>
<evidence type="ECO:0000256" key="1">
    <source>
        <dbReference type="ARBA" id="ARBA00006611"/>
    </source>
</evidence>
<dbReference type="PROSITE" id="PS00662">
    <property type="entry name" value="T2SP_E"/>
    <property type="match status" value="1"/>
</dbReference>
<gene>
    <name evidence="5" type="ORF">DF185_03990</name>
</gene>
<dbReference type="OrthoDB" id="9808272at2"/>
<dbReference type="Pfam" id="PF00437">
    <property type="entry name" value="T2SSE"/>
    <property type="match status" value="1"/>
</dbReference>
<keyword evidence="6" id="KW-1185">Reference proteome</keyword>
<dbReference type="GO" id="GO:0005524">
    <property type="term" value="F:ATP binding"/>
    <property type="evidence" value="ECO:0007669"/>
    <property type="project" value="UniProtKB-KW"/>
</dbReference>
<dbReference type="PANTHER" id="PTHR30258:SF1">
    <property type="entry name" value="PROTEIN TRANSPORT PROTEIN HOFB HOMOLOG"/>
    <property type="match status" value="1"/>
</dbReference>
<keyword evidence="3" id="KW-0067">ATP-binding</keyword>
<comment type="caution">
    <text evidence="5">The sequence shown here is derived from an EMBL/GenBank/DDBJ whole genome shotgun (WGS) entry which is preliminary data.</text>
</comment>
<accession>A0A2V3ZZF9</accession>
<feature type="domain" description="Bacterial type II secretion system protein E" evidence="4">
    <location>
        <begin position="298"/>
        <end position="312"/>
    </location>
</feature>
<dbReference type="CDD" id="cd01129">
    <property type="entry name" value="PulE-GspE-like"/>
    <property type="match status" value="1"/>
</dbReference>
<dbReference type="InterPro" id="IPR003593">
    <property type="entry name" value="AAA+_ATPase"/>
</dbReference>
<evidence type="ECO:0000256" key="3">
    <source>
        <dbReference type="ARBA" id="ARBA00022840"/>
    </source>
</evidence>
<dbReference type="Pfam" id="PF05157">
    <property type="entry name" value="MshEN"/>
    <property type="match status" value="1"/>
</dbReference>
<dbReference type="EMBL" id="QFLI01000002">
    <property type="protein sequence ID" value="PXY01818.1"/>
    <property type="molecule type" value="Genomic_DNA"/>
</dbReference>
<dbReference type="GO" id="GO:0005886">
    <property type="term" value="C:plasma membrane"/>
    <property type="evidence" value="ECO:0007669"/>
    <property type="project" value="TreeGrafter"/>
</dbReference>
<evidence type="ECO:0000313" key="6">
    <source>
        <dbReference type="Proteomes" id="UP000248079"/>
    </source>
</evidence>
<proteinExistence type="inferred from homology"/>
<protein>
    <submittedName>
        <fullName evidence="5">Type II/IV secretion system protein</fullName>
    </submittedName>
</protein>
<reference evidence="5 6" key="1">
    <citation type="submission" date="2018-05" db="EMBL/GenBank/DDBJ databases">
        <title>Marinifilum breve JC075T sp. nov., a marine bacterium isolated from Yongle Blue Hole in the South China Sea.</title>
        <authorList>
            <person name="Fu T."/>
        </authorList>
    </citation>
    <scope>NUCLEOTIDE SEQUENCE [LARGE SCALE GENOMIC DNA]</scope>
    <source>
        <strain evidence="5 6">JC075</strain>
    </source>
</reference>
<dbReference type="SUPFAM" id="SSF52540">
    <property type="entry name" value="P-loop containing nucleoside triphosphate hydrolases"/>
    <property type="match status" value="1"/>
</dbReference>